<keyword evidence="8" id="KW-1185">Reference proteome</keyword>
<feature type="domain" description="RRM" evidence="6">
    <location>
        <begin position="10"/>
        <end position="87"/>
    </location>
</feature>
<dbReference type="Proteomes" id="UP000281553">
    <property type="component" value="Unassembled WGS sequence"/>
</dbReference>
<reference evidence="7 8" key="1">
    <citation type="submission" date="2018-11" db="EMBL/GenBank/DDBJ databases">
        <authorList>
            <consortium name="Pathogen Informatics"/>
        </authorList>
    </citation>
    <scope>NUCLEOTIDE SEQUENCE [LARGE SCALE GENOMIC DNA]</scope>
</reference>
<keyword evidence="4 5" id="KW-0694">RNA-binding</keyword>
<dbReference type="InterPro" id="IPR012677">
    <property type="entry name" value="Nucleotide-bd_a/b_plait_sf"/>
</dbReference>
<dbReference type="EMBL" id="UYRU01061864">
    <property type="protein sequence ID" value="VDN15245.1"/>
    <property type="molecule type" value="Genomic_DNA"/>
</dbReference>
<dbReference type="OrthoDB" id="1875751at2759"/>
<name>A0A3P7LEA0_DIBLA</name>
<dbReference type="GO" id="GO:0005737">
    <property type="term" value="C:cytoplasm"/>
    <property type="evidence" value="ECO:0007669"/>
    <property type="project" value="UniProtKB-SubCell"/>
</dbReference>
<proteinExistence type="predicted"/>
<gene>
    <name evidence="7" type="ORF">DILT_LOCUS11076</name>
</gene>
<keyword evidence="2" id="KW-0963">Cytoplasm</keyword>
<dbReference type="Pfam" id="PF00076">
    <property type="entry name" value="RRM_1"/>
    <property type="match status" value="1"/>
</dbReference>
<evidence type="ECO:0000313" key="7">
    <source>
        <dbReference type="EMBL" id="VDN15245.1"/>
    </source>
</evidence>
<protein>
    <recommendedName>
        <fullName evidence="6">RRM domain-containing protein</fullName>
    </recommendedName>
</protein>
<evidence type="ECO:0000313" key="8">
    <source>
        <dbReference type="Proteomes" id="UP000281553"/>
    </source>
</evidence>
<evidence type="ECO:0000256" key="2">
    <source>
        <dbReference type="ARBA" id="ARBA00022490"/>
    </source>
</evidence>
<dbReference type="AlphaFoldDB" id="A0A3P7LEA0"/>
<comment type="subcellular location">
    <subcellularLocation>
        <location evidence="1">Cytoplasm</location>
    </subcellularLocation>
</comment>
<evidence type="ECO:0000259" key="6">
    <source>
        <dbReference type="PROSITE" id="PS50102"/>
    </source>
</evidence>
<dbReference type="SMART" id="SM00360">
    <property type="entry name" value="RRM"/>
    <property type="match status" value="1"/>
</dbReference>
<keyword evidence="3" id="KW-0677">Repeat</keyword>
<evidence type="ECO:0000256" key="5">
    <source>
        <dbReference type="PROSITE-ProRule" id="PRU00176"/>
    </source>
</evidence>
<dbReference type="InterPro" id="IPR000504">
    <property type="entry name" value="RRM_dom"/>
</dbReference>
<sequence>MQLRSDVNPKGIFVCGLPDSTESREVYEYFSKFGVVTEVNLINRMEKFNSRLWGFVNFRDTDTVEKVLEAQPHVINATRITVSHAISRTSGDTDVSHAKVATHWITGLSRGFGFVKFTDKAAFDNGVLEACHNINGSEIEVKPAMPESLSRFFGF</sequence>
<dbReference type="PANTHER" id="PTHR48032">
    <property type="entry name" value="RNA-BINDING PROTEIN MUSASHI HOMOLOG RBP6"/>
    <property type="match status" value="1"/>
</dbReference>
<dbReference type="Gene3D" id="3.30.70.330">
    <property type="match status" value="2"/>
</dbReference>
<dbReference type="GO" id="GO:0006417">
    <property type="term" value="P:regulation of translation"/>
    <property type="evidence" value="ECO:0007669"/>
    <property type="project" value="TreeGrafter"/>
</dbReference>
<organism evidence="7 8">
    <name type="scientific">Dibothriocephalus latus</name>
    <name type="common">Fish tapeworm</name>
    <name type="synonym">Diphyllobothrium latum</name>
    <dbReference type="NCBI Taxonomy" id="60516"/>
    <lineage>
        <taxon>Eukaryota</taxon>
        <taxon>Metazoa</taxon>
        <taxon>Spiralia</taxon>
        <taxon>Lophotrochozoa</taxon>
        <taxon>Platyhelminthes</taxon>
        <taxon>Cestoda</taxon>
        <taxon>Eucestoda</taxon>
        <taxon>Diphyllobothriidea</taxon>
        <taxon>Diphyllobothriidae</taxon>
        <taxon>Dibothriocephalus</taxon>
    </lineage>
</organism>
<evidence type="ECO:0000256" key="1">
    <source>
        <dbReference type="ARBA" id="ARBA00004496"/>
    </source>
</evidence>
<accession>A0A3P7LEA0</accession>
<dbReference type="PROSITE" id="PS50102">
    <property type="entry name" value="RRM"/>
    <property type="match status" value="1"/>
</dbReference>
<dbReference type="SUPFAM" id="SSF54928">
    <property type="entry name" value="RNA-binding domain, RBD"/>
    <property type="match status" value="1"/>
</dbReference>
<dbReference type="GO" id="GO:0003729">
    <property type="term" value="F:mRNA binding"/>
    <property type="evidence" value="ECO:0007669"/>
    <property type="project" value="TreeGrafter"/>
</dbReference>
<evidence type="ECO:0000256" key="4">
    <source>
        <dbReference type="ARBA" id="ARBA00022884"/>
    </source>
</evidence>
<dbReference type="PANTHER" id="PTHR48032:SF18">
    <property type="entry name" value="RRM DOMAIN-CONTAINING PROTEIN"/>
    <property type="match status" value="1"/>
</dbReference>
<evidence type="ECO:0000256" key="3">
    <source>
        <dbReference type="ARBA" id="ARBA00022737"/>
    </source>
</evidence>
<dbReference type="InterPro" id="IPR035979">
    <property type="entry name" value="RBD_domain_sf"/>
</dbReference>